<evidence type="ECO:0000313" key="2">
    <source>
        <dbReference type="Proteomes" id="UP001060215"/>
    </source>
</evidence>
<protein>
    <submittedName>
        <fullName evidence="1">Tubby-like F-box protein 3</fullName>
    </submittedName>
</protein>
<dbReference type="EMBL" id="CM045761">
    <property type="protein sequence ID" value="KAI8015926.1"/>
    <property type="molecule type" value="Genomic_DNA"/>
</dbReference>
<name>A0ACC0HVD9_9ERIC</name>
<accession>A0ACC0HVD9</accession>
<evidence type="ECO:0000313" key="1">
    <source>
        <dbReference type="EMBL" id="KAI8015926.1"/>
    </source>
</evidence>
<sequence>MQTNQPQTPPRQSITSSFAAKTERPCSKLRCGRWDLRATKSRQARVPMAYLFITAFGFVRLWRNFPIDKLFDVKTEKESIKMSFKSIIQDMKGELGSISRKGFDVKFGYGLKSRSLWVVQDSSVVVVDALKQSRWANMPPKLLRDVLIRIEASEFTWPPRKNVVACVGV</sequence>
<proteinExistence type="predicted"/>
<organism evidence="1 2">
    <name type="scientific">Camellia lanceoleosa</name>
    <dbReference type="NCBI Taxonomy" id="1840588"/>
    <lineage>
        <taxon>Eukaryota</taxon>
        <taxon>Viridiplantae</taxon>
        <taxon>Streptophyta</taxon>
        <taxon>Embryophyta</taxon>
        <taxon>Tracheophyta</taxon>
        <taxon>Spermatophyta</taxon>
        <taxon>Magnoliopsida</taxon>
        <taxon>eudicotyledons</taxon>
        <taxon>Gunneridae</taxon>
        <taxon>Pentapetalae</taxon>
        <taxon>asterids</taxon>
        <taxon>Ericales</taxon>
        <taxon>Theaceae</taxon>
        <taxon>Camellia</taxon>
    </lineage>
</organism>
<comment type="caution">
    <text evidence="1">The sequence shown here is derived from an EMBL/GenBank/DDBJ whole genome shotgun (WGS) entry which is preliminary data.</text>
</comment>
<keyword evidence="2" id="KW-1185">Reference proteome</keyword>
<gene>
    <name evidence="1" type="ORF">LOK49_LG05G01825</name>
</gene>
<dbReference type="Proteomes" id="UP001060215">
    <property type="component" value="Chromosome 4"/>
</dbReference>
<reference evidence="1 2" key="1">
    <citation type="journal article" date="2022" name="Plant J.">
        <title>Chromosome-level genome of Camellia lanceoleosa provides a valuable resource for understanding genome evolution and self-incompatibility.</title>
        <authorList>
            <person name="Gong W."/>
            <person name="Xiao S."/>
            <person name="Wang L."/>
            <person name="Liao Z."/>
            <person name="Chang Y."/>
            <person name="Mo W."/>
            <person name="Hu G."/>
            <person name="Li W."/>
            <person name="Zhao G."/>
            <person name="Zhu H."/>
            <person name="Hu X."/>
            <person name="Ji K."/>
            <person name="Xiang X."/>
            <person name="Song Q."/>
            <person name="Yuan D."/>
            <person name="Jin S."/>
            <person name="Zhang L."/>
        </authorList>
    </citation>
    <scope>NUCLEOTIDE SEQUENCE [LARGE SCALE GENOMIC DNA]</scope>
    <source>
        <strain evidence="1">SQ_2022a</strain>
    </source>
</reference>